<evidence type="ECO:0000259" key="13">
    <source>
        <dbReference type="Pfam" id="PF16327"/>
    </source>
</evidence>
<evidence type="ECO:0000256" key="7">
    <source>
        <dbReference type="ARBA" id="ARBA00022989"/>
    </source>
</evidence>
<feature type="transmembrane region" description="Helical" evidence="11">
    <location>
        <begin position="126"/>
        <end position="144"/>
    </location>
</feature>
<feature type="transmembrane region" description="Helical" evidence="11">
    <location>
        <begin position="6"/>
        <end position="26"/>
    </location>
</feature>
<dbReference type="PANTHER" id="PTHR43653:SF1">
    <property type="entry name" value="CYTOCHROME C-TYPE BIOGENESIS PROTEIN CCMF"/>
    <property type="match status" value="1"/>
</dbReference>
<organism evidence="14 15">
    <name type="scientific">Rhodovibrio salinarum</name>
    <dbReference type="NCBI Taxonomy" id="1087"/>
    <lineage>
        <taxon>Bacteria</taxon>
        <taxon>Pseudomonadati</taxon>
        <taxon>Pseudomonadota</taxon>
        <taxon>Alphaproteobacteria</taxon>
        <taxon>Rhodospirillales</taxon>
        <taxon>Rhodovibrionaceae</taxon>
        <taxon>Rhodovibrio</taxon>
    </lineage>
</organism>
<evidence type="ECO:0000256" key="6">
    <source>
        <dbReference type="ARBA" id="ARBA00022748"/>
    </source>
</evidence>
<feature type="transmembrane region" description="Helical" evidence="11">
    <location>
        <begin position="352"/>
        <end position="374"/>
    </location>
</feature>
<evidence type="ECO:0000256" key="2">
    <source>
        <dbReference type="ARBA" id="ARBA00009186"/>
    </source>
</evidence>
<feature type="region of interest" description="Disordered" evidence="10">
    <location>
        <begin position="649"/>
        <end position="670"/>
    </location>
</feature>
<dbReference type="GO" id="GO:0015232">
    <property type="term" value="F:heme transmembrane transporter activity"/>
    <property type="evidence" value="ECO:0007669"/>
    <property type="project" value="InterPro"/>
</dbReference>
<gene>
    <name evidence="14" type="ORF">CKO21_14465</name>
</gene>
<evidence type="ECO:0000256" key="8">
    <source>
        <dbReference type="ARBA" id="ARBA00023136"/>
    </source>
</evidence>
<comment type="subcellular location">
    <subcellularLocation>
        <location evidence="1">Cell inner membrane</location>
        <topology evidence="1">Multi-pass membrane protein</topology>
    </subcellularLocation>
</comment>
<keyword evidence="4" id="KW-0997">Cell inner membrane</keyword>
<dbReference type="GO" id="GO:0020037">
    <property type="term" value="F:heme binding"/>
    <property type="evidence" value="ECO:0007669"/>
    <property type="project" value="InterPro"/>
</dbReference>
<comment type="function">
    <text evidence="9">Required for the biogenesis of c-type cytochromes. Possible subunit of a heme lyase.</text>
</comment>
<evidence type="ECO:0000259" key="12">
    <source>
        <dbReference type="Pfam" id="PF01578"/>
    </source>
</evidence>
<feature type="transmembrane region" description="Helical" evidence="11">
    <location>
        <begin position="394"/>
        <end position="413"/>
    </location>
</feature>
<dbReference type="RefSeq" id="WP_027288440.1">
    <property type="nucleotide sequence ID" value="NZ_NRRE01000027.1"/>
</dbReference>
<dbReference type="InterPro" id="IPR003567">
    <property type="entry name" value="Cyt_c_biogenesis"/>
</dbReference>
<dbReference type="PANTHER" id="PTHR43653">
    <property type="entry name" value="CYTOCHROME C ASSEMBLY PROTEIN-RELATED"/>
    <property type="match status" value="1"/>
</dbReference>
<feature type="domain" description="Cytochrome c assembly protein" evidence="12">
    <location>
        <begin position="89"/>
        <end position="295"/>
    </location>
</feature>
<keyword evidence="3" id="KW-1003">Cell membrane</keyword>
<feature type="compositionally biased region" description="Low complexity" evidence="10">
    <location>
        <begin position="657"/>
        <end position="670"/>
    </location>
</feature>
<feature type="transmembrane region" description="Helical" evidence="11">
    <location>
        <begin position="38"/>
        <end position="62"/>
    </location>
</feature>
<feature type="transmembrane region" description="Helical" evidence="11">
    <location>
        <begin position="207"/>
        <end position="229"/>
    </location>
</feature>
<keyword evidence="8 11" id="KW-0472">Membrane</keyword>
<accession>A0A934QKA5</accession>
<feature type="transmembrane region" description="Helical" evidence="11">
    <location>
        <begin position="620"/>
        <end position="639"/>
    </location>
</feature>
<keyword evidence="6" id="KW-0201">Cytochrome c-type biogenesis</keyword>
<dbReference type="Pfam" id="PF01578">
    <property type="entry name" value="Cytochrom_C_asm"/>
    <property type="match status" value="1"/>
</dbReference>
<reference evidence="14" key="2">
    <citation type="journal article" date="2020" name="Microorganisms">
        <title>Osmotic Adaptation and Compatible Solute Biosynthesis of Phototrophic Bacteria as Revealed from Genome Analyses.</title>
        <authorList>
            <person name="Imhoff J.F."/>
            <person name="Rahn T."/>
            <person name="Kunzel S."/>
            <person name="Keller A."/>
            <person name="Neulinger S.C."/>
        </authorList>
    </citation>
    <scope>NUCLEOTIDE SEQUENCE</scope>
    <source>
        <strain evidence="14">DSM 9154</strain>
    </source>
</reference>
<evidence type="ECO:0000256" key="4">
    <source>
        <dbReference type="ARBA" id="ARBA00022519"/>
    </source>
</evidence>
<evidence type="ECO:0000256" key="11">
    <source>
        <dbReference type="SAM" id="Phobius"/>
    </source>
</evidence>
<evidence type="ECO:0000256" key="5">
    <source>
        <dbReference type="ARBA" id="ARBA00022692"/>
    </source>
</evidence>
<dbReference type="PRINTS" id="PR01410">
    <property type="entry name" value="CCBIOGENESIS"/>
</dbReference>
<feature type="transmembrane region" description="Helical" evidence="11">
    <location>
        <begin position="313"/>
        <end position="331"/>
    </location>
</feature>
<dbReference type="Proteomes" id="UP000778970">
    <property type="component" value="Unassembled WGS sequence"/>
</dbReference>
<feature type="transmembrane region" description="Helical" evidence="11">
    <location>
        <begin position="96"/>
        <end position="114"/>
    </location>
</feature>
<dbReference type="Pfam" id="PF16327">
    <property type="entry name" value="CcmF_C"/>
    <property type="match status" value="1"/>
</dbReference>
<keyword evidence="5 11" id="KW-0812">Transmembrane</keyword>
<evidence type="ECO:0000256" key="3">
    <source>
        <dbReference type="ARBA" id="ARBA00022475"/>
    </source>
</evidence>
<reference evidence="14" key="1">
    <citation type="submission" date="2017-08" db="EMBL/GenBank/DDBJ databases">
        <authorList>
            <person name="Imhoff J.F."/>
            <person name="Rahn T."/>
            <person name="Kuenzel S."/>
            <person name="Neulinger S.C."/>
        </authorList>
    </citation>
    <scope>NUCLEOTIDE SEQUENCE</scope>
    <source>
        <strain evidence="14">DSM 9154</strain>
    </source>
</reference>
<sequence>MIVELGHFALILALCTALVQSVLPMWGAQRNIPGFMAIATPAALVQLGLILVSFGALMHAYVVSDFSVLNVAQNSHTLKPMLYKISGVWGNHEGSLLLWVLILALFGAIVALFGRNLPPGLKARTLSVQAMIAVGFILFMALTSNPFTRITPAPVNGQDLNPLLQDPGLAFHPPMLYVGYVGFSIVFSFAIAALIEGRVDAAWARWVRPWTLLAWVFLTFGIALGSWWAYYELGWGGWWYWDPVENASFMPWLLGTALLHSAIVVEKRDALKTWTILLAILTFGLSLIGTFLVRSGVLTSVHAFATDPDRGMFILLLLVIAIGGGLALYAYRAPQLKGGGLFAPISREGALVLNNLLLTAASATVFLGTLYPLFLEALGGGKVSVGPPYFNATFIPLMLPLVAALGIGPLLAWKRADLKGALQRLKVAFVITGVVFVVCAYVLWGRSVFGMLGLALAAWLATAVLIEFAERIGIGKGIGWNGVWRRARTMPRASFGMMLAHLGVAVAMTGMTASTLWQSEVITTMQPGETRTVAGYDFTFQGASPVKGPNYRATEGRFLVEVDGETLAKLTPQKRQYVVSGRSTTEAAIRTRPLGDIFAVVGDPQQNGPGYTVRLYFKPLVAWIWFGCGIMGLGGLVSLSDRRLRVGAPTRARRRGAAPQPALGAAKAQD</sequence>
<dbReference type="InterPro" id="IPR002541">
    <property type="entry name" value="Cyt_c_assembly"/>
</dbReference>
<evidence type="ECO:0000256" key="9">
    <source>
        <dbReference type="ARBA" id="ARBA00037230"/>
    </source>
</evidence>
<dbReference type="InterPro" id="IPR003568">
    <property type="entry name" value="Cyt_c_biogenesis_CcmF"/>
</dbReference>
<feature type="transmembrane region" description="Helical" evidence="11">
    <location>
        <begin position="425"/>
        <end position="444"/>
    </location>
</feature>
<keyword evidence="15" id="KW-1185">Reference proteome</keyword>
<comment type="similarity">
    <text evidence="2">Belongs to the CcmF/CycK/Ccl1/NrfE/CcsA family.</text>
</comment>
<feature type="transmembrane region" description="Helical" evidence="11">
    <location>
        <begin position="175"/>
        <end position="195"/>
    </location>
</feature>
<dbReference type="NCBIfam" id="TIGR00353">
    <property type="entry name" value="nrfE"/>
    <property type="match status" value="1"/>
</dbReference>
<dbReference type="EMBL" id="NRRE01000027">
    <property type="protein sequence ID" value="MBK1698449.1"/>
    <property type="molecule type" value="Genomic_DNA"/>
</dbReference>
<feature type="transmembrane region" description="Helical" evidence="11">
    <location>
        <begin position="274"/>
        <end position="293"/>
    </location>
</feature>
<protein>
    <submittedName>
        <fullName evidence="14">C-type cytochrome biogenesis protein CcmF</fullName>
    </submittedName>
</protein>
<feature type="domain" description="Cytochrome c-type biogenesis protein CcmF C-terminal" evidence="13">
    <location>
        <begin position="315"/>
        <end position="642"/>
    </location>
</feature>
<feature type="transmembrane region" description="Helical" evidence="11">
    <location>
        <begin position="450"/>
        <end position="469"/>
    </location>
</feature>
<comment type="caution">
    <text evidence="14">The sequence shown here is derived from an EMBL/GenBank/DDBJ whole genome shotgun (WGS) entry which is preliminary data.</text>
</comment>
<dbReference type="GO" id="GO:0005886">
    <property type="term" value="C:plasma membrane"/>
    <property type="evidence" value="ECO:0007669"/>
    <property type="project" value="UniProtKB-SubCell"/>
</dbReference>
<name>A0A934QKA5_9PROT</name>
<dbReference type="PRINTS" id="PR01411">
    <property type="entry name" value="CCMFBIOGNSIS"/>
</dbReference>
<dbReference type="GO" id="GO:0017004">
    <property type="term" value="P:cytochrome complex assembly"/>
    <property type="evidence" value="ECO:0007669"/>
    <property type="project" value="UniProtKB-KW"/>
</dbReference>
<dbReference type="NCBIfam" id="NF007691">
    <property type="entry name" value="PRK10369.1"/>
    <property type="match status" value="1"/>
</dbReference>
<feature type="transmembrane region" description="Helical" evidence="11">
    <location>
        <begin position="495"/>
        <end position="517"/>
    </location>
</feature>
<evidence type="ECO:0000313" key="15">
    <source>
        <dbReference type="Proteomes" id="UP000778970"/>
    </source>
</evidence>
<evidence type="ECO:0000313" key="14">
    <source>
        <dbReference type="EMBL" id="MBK1698449.1"/>
    </source>
</evidence>
<keyword evidence="7 11" id="KW-1133">Transmembrane helix</keyword>
<feature type="transmembrane region" description="Helical" evidence="11">
    <location>
        <begin position="249"/>
        <end position="265"/>
    </location>
</feature>
<dbReference type="AlphaFoldDB" id="A0A934QKA5"/>
<evidence type="ECO:0000256" key="10">
    <source>
        <dbReference type="SAM" id="MobiDB-lite"/>
    </source>
</evidence>
<proteinExistence type="inferred from homology"/>
<dbReference type="InterPro" id="IPR032523">
    <property type="entry name" value="CcmF_C"/>
</dbReference>
<evidence type="ECO:0000256" key="1">
    <source>
        <dbReference type="ARBA" id="ARBA00004429"/>
    </source>
</evidence>